<dbReference type="HOGENOM" id="CLU_093787_0_0_6"/>
<dbReference type="SUPFAM" id="SSF49373">
    <property type="entry name" value="Invasin/intimin cell-adhesion fragments"/>
    <property type="match status" value="1"/>
</dbReference>
<dbReference type="InterPro" id="IPR003343">
    <property type="entry name" value="Big_2"/>
</dbReference>
<reference evidence="2" key="1">
    <citation type="submission" date="2013-07" db="EMBL/GenBank/DDBJ databases">
        <title>Sub-species coevolution in mutualistic symbiosis.</title>
        <authorList>
            <person name="Murfin K."/>
            <person name="Klassen J."/>
            <person name="Lee M."/>
            <person name="Forst S."/>
            <person name="Stock P."/>
            <person name="Goodrich-Blair H."/>
        </authorList>
    </citation>
    <scope>NUCLEOTIDE SEQUENCE [LARGE SCALE GENOMIC DNA]</scope>
    <source>
        <strain evidence="2">Feltiae Moldova</strain>
    </source>
</reference>
<name>A0A077NSP7_XENBV</name>
<dbReference type="Proteomes" id="UP000028487">
    <property type="component" value="Unassembled WGS sequence"/>
</dbReference>
<comment type="caution">
    <text evidence="2">The sequence shown here is derived from an EMBL/GenBank/DDBJ whole genome shotgun (WGS) entry which is preliminary data.</text>
</comment>
<gene>
    <name evidence="2" type="ORF">XBFM1_2230015</name>
</gene>
<dbReference type="AlphaFoldDB" id="A0A077NSP7"/>
<protein>
    <recommendedName>
        <fullName evidence="1">BIG2 domain-containing protein</fullName>
    </recommendedName>
</protein>
<sequence>MANCPVETNKLIGRNAIIRIAHGCPDAAPEQSVFFRIGALTTKSFDLSPNTLTSEADDSKGLVESVVTSMNLTISFDGEYRKRDKKDDFGPLRLLQEIPREVQAGRQPSYWVQMDFTGENAFVLQGYMVFTSWSSKFGANEVATYSGELKISDADTVEWLIEEVAVQSVTANPSSLTVAVGKTGSFVVNFTPADATNKNYTVTSDKTSIATVSKIGSVVTVKGVAEGSANVTVTSEDGSKTAKCAITVTA</sequence>
<evidence type="ECO:0000313" key="2">
    <source>
        <dbReference type="EMBL" id="CDH01599.1"/>
    </source>
</evidence>
<dbReference type="Pfam" id="PF02368">
    <property type="entry name" value="Big_2"/>
    <property type="match status" value="1"/>
</dbReference>
<dbReference type="SMART" id="SM00635">
    <property type="entry name" value="BID_2"/>
    <property type="match status" value="1"/>
</dbReference>
<dbReference type="RefSeq" id="WP_038224359.1">
    <property type="nucleotide sequence ID" value="NZ_CAWLWD010000189.1"/>
</dbReference>
<organism evidence="2 3">
    <name type="scientific">Xenorhabdus bovienii str. feltiae Moldova</name>
    <dbReference type="NCBI Taxonomy" id="1398200"/>
    <lineage>
        <taxon>Bacteria</taxon>
        <taxon>Pseudomonadati</taxon>
        <taxon>Pseudomonadota</taxon>
        <taxon>Gammaproteobacteria</taxon>
        <taxon>Enterobacterales</taxon>
        <taxon>Morganellaceae</taxon>
        <taxon>Xenorhabdus</taxon>
    </lineage>
</organism>
<evidence type="ECO:0000259" key="1">
    <source>
        <dbReference type="SMART" id="SM00635"/>
    </source>
</evidence>
<proteinExistence type="predicted"/>
<evidence type="ECO:0000313" key="3">
    <source>
        <dbReference type="Proteomes" id="UP000028487"/>
    </source>
</evidence>
<accession>A0A077NSP7</accession>
<dbReference type="EMBL" id="CBSV010000139">
    <property type="protein sequence ID" value="CDH01599.1"/>
    <property type="molecule type" value="Genomic_DNA"/>
</dbReference>
<dbReference type="InterPro" id="IPR008964">
    <property type="entry name" value="Invasin/intimin_cell_adhesion"/>
</dbReference>
<feature type="domain" description="BIG2" evidence="1">
    <location>
        <begin position="165"/>
        <end position="245"/>
    </location>
</feature>
<dbReference type="Gene3D" id="2.60.40.1080">
    <property type="match status" value="1"/>
</dbReference>